<protein>
    <recommendedName>
        <fullName evidence="3">Stathmin-1-A</fullName>
    </recommendedName>
</protein>
<dbReference type="EMBL" id="JACJLU010000002">
    <property type="protein sequence ID" value="MBM6830996.1"/>
    <property type="molecule type" value="Genomic_DNA"/>
</dbReference>
<sequence length="95" mass="11448">MKELKDVIKKAAEEHEEGRYLPEGFMGQYYDVLIQRGFEEPTFEDLLKETKSEEEKQKVLEDFSVRVKNFITDLLSDEEDDEDWEDDFDELFEEE</sequence>
<dbReference type="RefSeq" id="WP_204684956.1">
    <property type="nucleotide sequence ID" value="NZ_JACJLU010000002.1"/>
</dbReference>
<gene>
    <name evidence="1" type="ORF">H5982_02590</name>
</gene>
<name>A0ABS2FLZ0_9FIRM</name>
<keyword evidence="2" id="KW-1185">Reference proteome</keyword>
<evidence type="ECO:0000313" key="1">
    <source>
        <dbReference type="EMBL" id="MBM6830996.1"/>
    </source>
</evidence>
<evidence type="ECO:0000313" key="2">
    <source>
        <dbReference type="Proteomes" id="UP000775500"/>
    </source>
</evidence>
<evidence type="ECO:0008006" key="3">
    <source>
        <dbReference type="Google" id="ProtNLM"/>
    </source>
</evidence>
<accession>A0ABS2FLZ0</accession>
<organism evidence="1 2">
    <name type="scientific">Faecalicoccus acidiformans</name>
    <dbReference type="NCBI Taxonomy" id="915173"/>
    <lineage>
        <taxon>Bacteria</taxon>
        <taxon>Bacillati</taxon>
        <taxon>Bacillota</taxon>
        <taxon>Erysipelotrichia</taxon>
        <taxon>Erysipelotrichales</taxon>
        <taxon>Erysipelotrichaceae</taxon>
        <taxon>Faecalicoccus</taxon>
    </lineage>
</organism>
<reference evidence="1 2" key="1">
    <citation type="journal article" date="2021" name="Sci. Rep.">
        <title>The distribution of antibiotic resistance genes in chicken gut microbiota commensals.</title>
        <authorList>
            <person name="Juricova H."/>
            <person name="Matiasovicova J."/>
            <person name="Kubasova T."/>
            <person name="Cejkova D."/>
            <person name="Rychlik I."/>
        </authorList>
    </citation>
    <scope>NUCLEOTIDE SEQUENCE [LARGE SCALE GENOMIC DNA]</scope>
    <source>
        <strain evidence="1 2">An423</strain>
    </source>
</reference>
<proteinExistence type="predicted"/>
<comment type="caution">
    <text evidence="1">The sequence shown here is derived from an EMBL/GenBank/DDBJ whole genome shotgun (WGS) entry which is preliminary data.</text>
</comment>
<dbReference type="Proteomes" id="UP000775500">
    <property type="component" value="Unassembled WGS sequence"/>
</dbReference>